<evidence type="ECO:0000256" key="8">
    <source>
        <dbReference type="ARBA" id="ARBA00023136"/>
    </source>
</evidence>
<dbReference type="AlphaFoldDB" id="A0A7V2ZHQ3"/>
<dbReference type="PRINTS" id="PR00781">
    <property type="entry name" value="LIPOSIGPTASE"/>
</dbReference>
<feature type="transmembrane region" description="Helical" evidence="9">
    <location>
        <begin position="96"/>
        <end position="114"/>
    </location>
</feature>
<dbReference type="EMBL" id="DSUJ01000002">
    <property type="protein sequence ID" value="HFI90176.1"/>
    <property type="molecule type" value="Genomic_DNA"/>
</dbReference>
<organism evidence="11">
    <name type="scientific">Ignavibacterium album</name>
    <dbReference type="NCBI Taxonomy" id="591197"/>
    <lineage>
        <taxon>Bacteria</taxon>
        <taxon>Pseudomonadati</taxon>
        <taxon>Ignavibacteriota</taxon>
        <taxon>Ignavibacteria</taxon>
        <taxon>Ignavibacteriales</taxon>
        <taxon>Ignavibacteriaceae</taxon>
        <taxon>Ignavibacterium</taxon>
    </lineage>
</organism>
<dbReference type="UniPathway" id="UPA00665"/>
<keyword evidence="7 9" id="KW-1133">Transmembrane helix</keyword>
<dbReference type="GO" id="GO:0005886">
    <property type="term" value="C:plasma membrane"/>
    <property type="evidence" value="ECO:0007669"/>
    <property type="project" value="UniProtKB-SubCell"/>
</dbReference>
<keyword evidence="5 9" id="KW-0064">Aspartyl protease</keyword>
<keyword evidence="4 9" id="KW-0812">Transmembrane</keyword>
<dbReference type="PANTHER" id="PTHR33695">
    <property type="entry name" value="LIPOPROTEIN SIGNAL PEPTIDASE"/>
    <property type="match status" value="1"/>
</dbReference>
<evidence type="ECO:0000256" key="6">
    <source>
        <dbReference type="ARBA" id="ARBA00022801"/>
    </source>
</evidence>
<feature type="active site" evidence="9">
    <location>
        <position position="135"/>
    </location>
</feature>
<evidence type="ECO:0000256" key="3">
    <source>
        <dbReference type="ARBA" id="ARBA00022670"/>
    </source>
</evidence>
<evidence type="ECO:0000256" key="10">
    <source>
        <dbReference type="RuleBase" id="RU004181"/>
    </source>
</evidence>
<proteinExistence type="inferred from homology"/>
<reference evidence="11" key="1">
    <citation type="journal article" date="2020" name="mSystems">
        <title>Genome- and Community-Level Interaction Insights into Carbon Utilization and Element Cycling Functions of Hydrothermarchaeota in Hydrothermal Sediment.</title>
        <authorList>
            <person name="Zhou Z."/>
            <person name="Liu Y."/>
            <person name="Xu W."/>
            <person name="Pan J."/>
            <person name="Luo Z.H."/>
            <person name="Li M."/>
        </authorList>
    </citation>
    <scope>NUCLEOTIDE SEQUENCE [LARGE SCALE GENOMIC DNA]</scope>
    <source>
        <strain evidence="11">SpSt-479</strain>
    </source>
</reference>
<keyword evidence="6 9" id="KW-0378">Hydrolase</keyword>
<evidence type="ECO:0000256" key="1">
    <source>
        <dbReference type="ARBA" id="ARBA00006139"/>
    </source>
</evidence>
<feature type="transmembrane region" description="Helical" evidence="9">
    <location>
        <begin position="69"/>
        <end position="89"/>
    </location>
</feature>
<evidence type="ECO:0000256" key="4">
    <source>
        <dbReference type="ARBA" id="ARBA00022692"/>
    </source>
</evidence>
<evidence type="ECO:0000256" key="2">
    <source>
        <dbReference type="ARBA" id="ARBA00022475"/>
    </source>
</evidence>
<evidence type="ECO:0000256" key="9">
    <source>
        <dbReference type="HAMAP-Rule" id="MF_00161"/>
    </source>
</evidence>
<dbReference type="GO" id="GO:0004190">
    <property type="term" value="F:aspartic-type endopeptidase activity"/>
    <property type="evidence" value="ECO:0007669"/>
    <property type="project" value="UniProtKB-UniRule"/>
</dbReference>
<dbReference type="NCBIfam" id="TIGR00077">
    <property type="entry name" value="lspA"/>
    <property type="match status" value="1"/>
</dbReference>
<gene>
    <name evidence="9 11" type="primary">lspA</name>
    <name evidence="11" type="ORF">ENS31_01450</name>
</gene>
<dbReference type="HAMAP" id="MF_00161">
    <property type="entry name" value="LspA"/>
    <property type="match status" value="1"/>
</dbReference>
<comment type="pathway">
    <text evidence="9">Protein modification; lipoprotein biosynthesis (signal peptide cleavage).</text>
</comment>
<feature type="transmembrane region" description="Helical" evidence="9">
    <location>
        <begin position="156"/>
        <end position="175"/>
    </location>
</feature>
<dbReference type="Pfam" id="PF01252">
    <property type="entry name" value="Peptidase_A8"/>
    <property type="match status" value="1"/>
</dbReference>
<evidence type="ECO:0000313" key="11">
    <source>
        <dbReference type="EMBL" id="HFI90176.1"/>
    </source>
</evidence>
<comment type="caution">
    <text evidence="11">The sequence shown here is derived from an EMBL/GenBank/DDBJ whole genome shotgun (WGS) entry which is preliminary data.</text>
</comment>
<comment type="similarity">
    <text evidence="1 9 10">Belongs to the peptidase A8 family.</text>
</comment>
<keyword evidence="2 9" id="KW-1003">Cell membrane</keyword>
<accession>A0A7V2ZHQ3</accession>
<protein>
    <recommendedName>
        <fullName evidence="9">Lipoprotein signal peptidase</fullName>
        <ecNumber evidence="9">3.4.23.36</ecNumber>
    </recommendedName>
    <alternativeName>
        <fullName evidence="9">Prolipoprotein signal peptidase</fullName>
    </alternativeName>
    <alternativeName>
        <fullName evidence="9">Signal peptidase II</fullName>
        <shortName evidence="9">SPase II</shortName>
    </alternativeName>
</protein>
<name>A0A7V2ZHQ3_9BACT</name>
<dbReference type="PANTHER" id="PTHR33695:SF1">
    <property type="entry name" value="LIPOPROTEIN SIGNAL PEPTIDASE"/>
    <property type="match status" value="1"/>
</dbReference>
<dbReference type="InterPro" id="IPR001872">
    <property type="entry name" value="Peptidase_A8"/>
</dbReference>
<sequence>MKVIYISIAIVIIDQLTKIFVKGFSIPFLNFNFDGMYYGQSIPIIGDFFRLTYIENPGMAFGFDPGDGFKLAISLFSLVASVGLLIYLYAIRNKSLSLRIAIAFILGGAVGNLIDRTFYGVLFGYAPLFYGRVVDFFDFDFFNFTLFGRSYDRWPIFNIADAAVSIGVLILILFYKKHEEEKEIENSFVTATVDSASANPIISDELTSAETVINTAEETNEQTDNRKEISN</sequence>
<dbReference type="GO" id="GO:0006508">
    <property type="term" value="P:proteolysis"/>
    <property type="evidence" value="ECO:0007669"/>
    <property type="project" value="UniProtKB-KW"/>
</dbReference>
<keyword evidence="8 9" id="KW-0472">Membrane</keyword>
<dbReference type="EC" id="3.4.23.36" evidence="9"/>
<comment type="function">
    <text evidence="9">This protein specifically catalyzes the removal of signal peptides from prolipoproteins.</text>
</comment>
<comment type="subcellular location">
    <subcellularLocation>
        <location evidence="9">Cell membrane</location>
        <topology evidence="9">Multi-pass membrane protein</topology>
    </subcellularLocation>
</comment>
<keyword evidence="3 9" id="KW-0645">Protease</keyword>
<feature type="active site" evidence="9">
    <location>
        <position position="161"/>
    </location>
</feature>
<comment type="catalytic activity">
    <reaction evidence="9">
        <text>Release of signal peptides from bacterial membrane prolipoproteins. Hydrolyzes -Xaa-Yaa-Zaa-|-(S,diacylglyceryl)Cys-, in which Xaa is hydrophobic (preferably Leu), and Yaa (Ala or Ser) and Zaa (Gly or Ala) have small, neutral side chains.</text>
        <dbReference type="EC" id="3.4.23.36"/>
    </reaction>
</comment>
<evidence type="ECO:0000256" key="5">
    <source>
        <dbReference type="ARBA" id="ARBA00022750"/>
    </source>
</evidence>
<comment type="caution">
    <text evidence="9">Lacks conserved residue(s) required for the propagation of feature annotation.</text>
</comment>
<evidence type="ECO:0000256" key="7">
    <source>
        <dbReference type="ARBA" id="ARBA00022989"/>
    </source>
</evidence>